<name>A0A517ZQE1_9PLAN</name>
<gene>
    <name evidence="1" type="ORF">Mal52_32020</name>
</gene>
<proteinExistence type="predicted"/>
<dbReference type="EMBL" id="CP036276">
    <property type="protein sequence ID" value="QDU44716.1"/>
    <property type="molecule type" value="Genomic_DNA"/>
</dbReference>
<dbReference type="RefSeq" id="WP_197534209.1">
    <property type="nucleotide sequence ID" value="NZ_CP036276.1"/>
</dbReference>
<organism evidence="1 2">
    <name type="scientific">Symmachiella dynata</name>
    <dbReference type="NCBI Taxonomy" id="2527995"/>
    <lineage>
        <taxon>Bacteria</taxon>
        <taxon>Pseudomonadati</taxon>
        <taxon>Planctomycetota</taxon>
        <taxon>Planctomycetia</taxon>
        <taxon>Planctomycetales</taxon>
        <taxon>Planctomycetaceae</taxon>
        <taxon>Symmachiella</taxon>
    </lineage>
</organism>
<protein>
    <submittedName>
        <fullName evidence="1">Uncharacterized protein</fullName>
    </submittedName>
</protein>
<dbReference type="AlphaFoldDB" id="A0A517ZQE1"/>
<evidence type="ECO:0000313" key="1">
    <source>
        <dbReference type="EMBL" id="QDU44716.1"/>
    </source>
</evidence>
<reference evidence="1 2" key="1">
    <citation type="submission" date="2019-02" db="EMBL/GenBank/DDBJ databases">
        <title>Deep-cultivation of Planctomycetes and their phenomic and genomic characterization uncovers novel biology.</title>
        <authorList>
            <person name="Wiegand S."/>
            <person name="Jogler M."/>
            <person name="Boedeker C."/>
            <person name="Pinto D."/>
            <person name="Vollmers J."/>
            <person name="Rivas-Marin E."/>
            <person name="Kohn T."/>
            <person name="Peeters S.H."/>
            <person name="Heuer A."/>
            <person name="Rast P."/>
            <person name="Oberbeckmann S."/>
            <person name="Bunk B."/>
            <person name="Jeske O."/>
            <person name="Meyerdierks A."/>
            <person name="Storesund J.E."/>
            <person name="Kallscheuer N."/>
            <person name="Luecker S."/>
            <person name="Lage O.M."/>
            <person name="Pohl T."/>
            <person name="Merkel B.J."/>
            <person name="Hornburger P."/>
            <person name="Mueller R.-W."/>
            <person name="Bruemmer F."/>
            <person name="Labrenz M."/>
            <person name="Spormann A.M."/>
            <person name="Op den Camp H."/>
            <person name="Overmann J."/>
            <person name="Amann R."/>
            <person name="Jetten M.S.M."/>
            <person name="Mascher T."/>
            <person name="Medema M.H."/>
            <person name="Devos D.P."/>
            <person name="Kaster A.-K."/>
            <person name="Ovreas L."/>
            <person name="Rohde M."/>
            <person name="Galperin M.Y."/>
            <person name="Jogler C."/>
        </authorList>
    </citation>
    <scope>NUCLEOTIDE SEQUENCE [LARGE SCALE GENOMIC DNA]</scope>
    <source>
        <strain evidence="1 2">Mal52</strain>
    </source>
</reference>
<dbReference type="KEGG" id="sdyn:Mal52_32020"/>
<keyword evidence="2" id="KW-1185">Reference proteome</keyword>
<sequence length="59" mass="6367">MIKRGMAVVVVVAILIGGLIYSQQRPELLKVSGFIEADDIRVGSRIGGGRVTARCSRPR</sequence>
<evidence type="ECO:0000313" key="2">
    <source>
        <dbReference type="Proteomes" id="UP000319383"/>
    </source>
</evidence>
<dbReference type="Proteomes" id="UP000319383">
    <property type="component" value="Chromosome"/>
</dbReference>
<accession>A0A517ZQE1</accession>